<reference evidence="2" key="1">
    <citation type="submission" date="2022-06" db="EMBL/GenBank/DDBJ databases">
        <authorList>
            <consortium name="SYNGENTA / RWTH Aachen University"/>
        </authorList>
    </citation>
    <scope>NUCLEOTIDE SEQUENCE</scope>
</reference>
<comment type="caution">
    <text evidence="2">The sequence shown here is derived from an EMBL/GenBank/DDBJ whole genome shotgun (WGS) entry which is preliminary data.</text>
</comment>
<gene>
    <name evidence="2" type="ORF">PPACK8108_LOCUS25337</name>
</gene>
<evidence type="ECO:0000313" key="3">
    <source>
        <dbReference type="Proteomes" id="UP001153365"/>
    </source>
</evidence>
<organism evidence="2 3">
    <name type="scientific">Phakopsora pachyrhizi</name>
    <name type="common">Asian soybean rust disease fungus</name>
    <dbReference type="NCBI Taxonomy" id="170000"/>
    <lineage>
        <taxon>Eukaryota</taxon>
        <taxon>Fungi</taxon>
        <taxon>Dikarya</taxon>
        <taxon>Basidiomycota</taxon>
        <taxon>Pucciniomycotina</taxon>
        <taxon>Pucciniomycetes</taxon>
        <taxon>Pucciniales</taxon>
        <taxon>Phakopsoraceae</taxon>
        <taxon>Phakopsora</taxon>
    </lineage>
</organism>
<sequence length="293" mass="34021">MVKLSFEHRSIIRSYLRHLSRFPDRITRAYLLNVLQKRCRRPHGSDPDRLRNRIEKTKNFLENVRLKIAAANSGHVNVFEDLLRESFARTGERREKVLELFKKRTSTKELEHPSSKFPTYSPELVSLLTSPASYPLKTRPSINDLQSIPPNSLITNVWSDLPSELQSVEPPKYAHMGMLNEARQINKRKYLYEKWVDALVGPPLSIPEELKDVVPLSVVKQLREMLDELKFQAKRRNDHDRVAPAFSSLQNFEDSSSTKPKNCSRHRKIFFKDQTMVDVPAKITPSHPLYPTP</sequence>
<protein>
    <recommendedName>
        <fullName evidence="1">LYR motif-containing protein Cup1-like N-terminal domain-containing protein</fullName>
    </recommendedName>
</protein>
<name>A0AAV0BSN4_PHAPC</name>
<dbReference type="AlphaFoldDB" id="A0AAV0BSN4"/>
<feature type="domain" description="LYR motif-containing protein Cup1-like N-terminal" evidence="1">
    <location>
        <begin position="12"/>
        <end position="98"/>
    </location>
</feature>
<dbReference type="Proteomes" id="UP001153365">
    <property type="component" value="Unassembled WGS sequence"/>
</dbReference>
<evidence type="ECO:0000313" key="2">
    <source>
        <dbReference type="EMBL" id="CAH7690095.1"/>
    </source>
</evidence>
<proteinExistence type="predicted"/>
<feature type="non-terminal residue" evidence="2">
    <location>
        <position position="293"/>
    </location>
</feature>
<evidence type="ECO:0000259" key="1">
    <source>
        <dbReference type="Pfam" id="PF20263"/>
    </source>
</evidence>
<dbReference type="Pfam" id="PF20263">
    <property type="entry name" value="LYRM2-like"/>
    <property type="match status" value="1"/>
</dbReference>
<keyword evidence="3" id="KW-1185">Reference proteome</keyword>
<accession>A0AAV0BSN4</accession>
<dbReference type="EMBL" id="CALTRL010006199">
    <property type="protein sequence ID" value="CAH7690095.1"/>
    <property type="molecule type" value="Genomic_DNA"/>
</dbReference>
<dbReference type="InterPro" id="IPR046896">
    <property type="entry name" value="Cup1-like_N"/>
</dbReference>